<proteinExistence type="predicted"/>
<organism evidence="1 2">
    <name type="scientific">Leptospira vanthielii serovar Holland str. Waz Holland = ATCC 700522</name>
    <dbReference type="NCBI Taxonomy" id="1218591"/>
    <lineage>
        <taxon>Bacteria</taxon>
        <taxon>Pseudomonadati</taxon>
        <taxon>Spirochaetota</taxon>
        <taxon>Spirochaetia</taxon>
        <taxon>Leptospirales</taxon>
        <taxon>Leptospiraceae</taxon>
        <taxon>Leptospira</taxon>
    </lineage>
</organism>
<protein>
    <submittedName>
        <fullName evidence="1">Uncharacterized protein</fullName>
    </submittedName>
</protein>
<dbReference type="EMBL" id="AOGY02000006">
    <property type="protein sequence ID" value="EMY71858.1"/>
    <property type="molecule type" value="Genomic_DNA"/>
</dbReference>
<reference evidence="1 2" key="1">
    <citation type="submission" date="2013-03" db="EMBL/GenBank/DDBJ databases">
        <authorList>
            <person name="Harkins D.M."/>
            <person name="Durkin A.S."/>
            <person name="Brinkac L.M."/>
            <person name="Haft D.H."/>
            <person name="Selengut J.D."/>
            <person name="Sanka R."/>
            <person name="DePew J."/>
            <person name="Purushe J."/>
            <person name="Galloway R.L."/>
            <person name="Vinetz J.M."/>
            <person name="Sutton G.G."/>
            <person name="Nierman W.C."/>
            <person name="Fouts D.E."/>
        </authorList>
    </citation>
    <scope>NUCLEOTIDE SEQUENCE [LARGE SCALE GENOMIC DNA]</scope>
    <source>
        <strain evidence="1 2">Waz Holland</strain>
    </source>
</reference>
<name>N1WA19_9LEPT</name>
<evidence type="ECO:0000313" key="1">
    <source>
        <dbReference type="EMBL" id="EMY71858.1"/>
    </source>
</evidence>
<dbReference type="STRING" id="1218591.LEP1GSC199_0090"/>
<sequence>MIESSIHTPAIAAEILSQSERLERKARSLNQLLSSSPNDCEAPRKKIETYFIF</sequence>
<gene>
    <name evidence="1" type="ORF">LEP1GSC199_0090</name>
</gene>
<accession>N1WA19</accession>
<evidence type="ECO:0000313" key="2">
    <source>
        <dbReference type="Proteomes" id="UP000012227"/>
    </source>
</evidence>
<comment type="caution">
    <text evidence="1">The sequence shown here is derived from an EMBL/GenBank/DDBJ whole genome shotgun (WGS) entry which is preliminary data.</text>
</comment>
<dbReference type="Proteomes" id="UP000012227">
    <property type="component" value="Unassembled WGS sequence"/>
</dbReference>
<dbReference type="AlphaFoldDB" id="N1WA19"/>